<keyword evidence="3" id="KW-1185">Reference proteome</keyword>
<evidence type="ECO:0000313" key="2">
    <source>
        <dbReference type="EMBL" id="KAJ1171702.1"/>
    </source>
</evidence>
<dbReference type="Proteomes" id="UP001066276">
    <property type="component" value="Chromosome 4_1"/>
</dbReference>
<gene>
    <name evidence="2" type="ORF">NDU88_003560</name>
</gene>
<accession>A0AAV7T5L8</accession>
<feature type="region of interest" description="Disordered" evidence="1">
    <location>
        <begin position="137"/>
        <end position="169"/>
    </location>
</feature>
<organism evidence="2 3">
    <name type="scientific">Pleurodeles waltl</name>
    <name type="common">Iberian ribbed newt</name>
    <dbReference type="NCBI Taxonomy" id="8319"/>
    <lineage>
        <taxon>Eukaryota</taxon>
        <taxon>Metazoa</taxon>
        <taxon>Chordata</taxon>
        <taxon>Craniata</taxon>
        <taxon>Vertebrata</taxon>
        <taxon>Euteleostomi</taxon>
        <taxon>Amphibia</taxon>
        <taxon>Batrachia</taxon>
        <taxon>Caudata</taxon>
        <taxon>Salamandroidea</taxon>
        <taxon>Salamandridae</taxon>
        <taxon>Pleurodelinae</taxon>
        <taxon>Pleurodeles</taxon>
    </lineage>
</organism>
<reference evidence="2" key="1">
    <citation type="journal article" date="2022" name="bioRxiv">
        <title>Sequencing and chromosome-scale assembly of the giantPleurodeles waltlgenome.</title>
        <authorList>
            <person name="Brown T."/>
            <person name="Elewa A."/>
            <person name="Iarovenko S."/>
            <person name="Subramanian E."/>
            <person name="Araus A.J."/>
            <person name="Petzold A."/>
            <person name="Susuki M."/>
            <person name="Suzuki K.-i.T."/>
            <person name="Hayashi T."/>
            <person name="Toyoda A."/>
            <person name="Oliveira C."/>
            <person name="Osipova E."/>
            <person name="Leigh N.D."/>
            <person name="Simon A."/>
            <person name="Yun M.H."/>
        </authorList>
    </citation>
    <scope>NUCLEOTIDE SEQUENCE</scope>
    <source>
        <strain evidence="2">20211129_DDA</strain>
        <tissue evidence="2">Liver</tissue>
    </source>
</reference>
<evidence type="ECO:0000256" key="1">
    <source>
        <dbReference type="SAM" id="MobiDB-lite"/>
    </source>
</evidence>
<dbReference type="AlphaFoldDB" id="A0AAV7T5L8"/>
<evidence type="ECO:0000313" key="3">
    <source>
        <dbReference type="Proteomes" id="UP001066276"/>
    </source>
</evidence>
<proteinExistence type="predicted"/>
<feature type="compositionally biased region" description="Basic and acidic residues" evidence="1">
    <location>
        <begin position="137"/>
        <end position="146"/>
    </location>
</feature>
<protein>
    <submittedName>
        <fullName evidence="2">Uncharacterized protein</fullName>
    </submittedName>
</protein>
<name>A0AAV7T5L8_PLEWA</name>
<comment type="caution">
    <text evidence="2">The sequence shown here is derived from an EMBL/GenBank/DDBJ whole genome shotgun (WGS) entry which is preliminary data.</text>
</comment>
<sequence>MQCTSFSRRLWWVRTLGELSGDPSDSLVVRGAAGRDARRPAPRERVWLRRLPACADADCACGGGEALSLLLASGELRRAYSAATSSRGPPRLPGVCRGCLYWTPLGPYRPAAGGLAWAFRPAGSRPVCAAAGTEPRRPEACGERAGSRSFPAPGRRDGRRGVMARNFML</sequence>
<dbReference type="EMBL" id="JANPWB010000007">
    <property type="protein sequence ID" value="KAJ1171702.1"/>
    <property type="molecule type" value="Genomic_DNA"/>
</dbReference>